<dbReference type="Proteomes" id="UP000243459">
    <property type="component" value="Chromosome 4"/>
</dbReference>
<name>A0A5P1FAJ2_ASPOF</name>
<evidence type="ECO:0000313" key="3">
    <source>
        <dbReference type="Proteomes" id="UP000243459"/>
    </source>
</evidence>
<accession>A0A5P1FAJ2</accession>
<organism evidence="2 3">
    <name type="scientific">Asparagus officinalis</name>
    <name type="common">Garden asparagus</name>
    <dbReference type="NCBI Taxonomy" id="4686"/>
    <lineage>
        <taxon>Eukaryota</taxon>
        <taxon>Viridiplantae</taxon>
        <taxon>Streptophyta</taxon>
        <taxon>Embryophyta</taxon>
        <taxon>Tracheophyta</taxon>
        <taxon>Spermatophyta</taxon>
        <taxon>Magnoliopsida</taxon>
        <taxon>Liliopsida</taxon>
        <taxon>Asparagales</taxon>
        <taxon>Asparagaceae</taxon>
        <taxon>Asparagoideae</taxon>
        <taxon>Asparagus</taxon>
    </lineage>
</organism>
<reference evidence="3" key="1">
    <citation type="journal article" date="2017" name="Nat. Commun.">
        <title>The asparagus genome sheds light on the origin and evolution of a young Y chromosome.</title>
        <authorList>
            <person name="Harkess A."/>
            <person name="Zhou J."/>
            <person name="Xu C."/>
            <person name="Bowers J.E."/>
            <person name="Van der Hulst R."/>
            <person name="Ayyampalayam S."/>
            <person name="Mercati F."/>
            <person name="Riccardi P."/>
            <person name="McKain M.R."/>
            <person name="Kakrana A."/>
            <person name="Tang H."/>
            <person name="Ray J."/>
            <person name="Groenendijk J."/>
            <person name="Arikit S."/>
            <person name="Mathioni S.M."/>
            <person name="Nakano M."/>
            <person name="Shan H."/>
            <person name="Telgmann-Rauber A."/>
            <person name="Kanno A."/>
            <person name="Yue Z."/>
            <person name="Chen H."/>
            <person name="Li W."/>
            <person name="Chen Y."/>
            <person name="Xu X."/>
            <person name="Zhang Y."/>
            <person name="Luo S."/>
            <person name="Chen H."/>
            <person name="Gao J."/>
            <person name="Mao Z."/>
            <person name="Pires J.C."/>
            <person name="Luo M."/>
            <person name="Kudrna D."/>
            <person name="Wing R.A."/>
            <person name="Meyers B.C."/>
            <person name="Yi K."/>
            <person name="Kong H."/>
            <person name="Lavrijsen P."/>
            <person name="Sunseri F."/>
            <person name="Falavigna A."/>
            <person name="Ye Y."/>
            <person name="Leebens-Mack J.H."/>
            <person name="Chen G."/>
        </authorList>
    </citation>
    <scope>NUCLEOTIDE SEQUENCE [LARGE SCALE GENOMIC DNA]</scope>
    <source>
        <strain evidence="3">cv. DH0086</strain>
    </source>
</reference>
<dbReference type="Gramene" id="ONK73661">
    <property type="protein sequence ID" value="ONK73661"/>
    <property type="gene ID" value="A4U43_C04F33950"/>
</dbReference>
<sequence>MRPVTTQESLPATMENEEGDFSIVEGHIHVYEASAISITKTENRSEDVGDDDTVPFYLGEHHEDDNERDYGEDYVSEKVNRAMKVEAQLTHPNRNQSNYRRFGELSRGQNTRYKKIDNQEWS</sequence>
<dbReference type="EMBL" id="CM007384">
    <property type="protein sequence ID" value="ONK73661.1"/>
    <property type="molecule type" value="Genomic_DNA"/>
</dbReference>
<feature type="compositionally biased region" description="Basic and acidic residues" evidence="1">
    <location>
        <begin position="59"/>
        <end position="70"/>
    </location>
</feature>
<protein>
    <submittedName>
        <fullName evidence="2">Uncharacterized protein</fullName>
    </submittedName>
</protein>
<feature type="region of interest" description="Disordered" evidence="1">
    <location>
        <begin position="89"/>
        <end position="122"/>
    </location>
</feature>
<evidence type="ECO:0000256" key="1">
    <source>
        <dbReference type="SAM" id="MobiDB-lite"/>
    </source>
</evidence>
<gene>
    <name evidence="2" type="ORF">A4U43_C04F33950</name>
</gene>
<dbReference type="AlphaFoldDB" id="A0A5P1FAJ2"/>
<proteinExistence type="predicted"/>
<feature type="region of interest" description="Disordered" evidence="1">
    <location>
        <begin position="41"/>
        <end position="70"/>
    </location>
</feature>
<keyword evidence="3" id="KW-1185">Reference proteome</keyword>
<evidence type="ECO:0000313" key="2">
    <source>
        <dbReference type="EMBL" id="ONK73661.1"/>
    </source>
</evidence>
<feature type="compositionally biased region" description="Polar residues" evidence="1">
    <location>
        <begin position="90"/>
        <end position="99"/>
    </location>
</feature>